<dbReference type="AlphaFoldDB" id="A0A9P3LA51"/>
<comment type="caution">
    <text evidence="4">The sequence shown here is derived from an EMBL/GenBank/DDBJ whole genome shotgun (WGS) entry which is preliminary data.</text>
</comment>
<dbReference type="EMBL" id="BPQB01000004">
    <property type="protein sequence ID" value="GJE86412.1"/>
    <property type="molecule type" value="Genomic_DNA"/>
</dbReference>
<dbReference type="InterPro" id="IPR001611">
    <property type="entry name" value="Leu-rich_rpt"/>
</dbReference>
<dbReference type="Gene3D" id="3.80.10.10">
    <property type="entry name" value="Ribonuclease Inhibitor"/>
    <property type="match status" value="1"/>
</dbReference>
<dbReference type="GO" id="GO:0005829">
    <property type="term" value="C:cytosol"/>
    <property type="evidence" value="ECO:0007669"/>
    <property type="project" value="TreeGrafter"/>
</dbReference>
<name>A0A9P3LA51_9APHY</name>
<keyword evidence="3" id="KW-0677">Repeat</keyword>
<sequence length="388" mass="41279">MPTCVFSIEGCQLKLDSKADIEPYLKQIDPNVTEEIYLGGNTIGVDAAEALGAAIRRIKKLKVAGLADIFTGRLISEIPPALTYICDALADVPTLEEVDLSDNAFGGRSVAPLVPLLSRNHSISTLKLENNGLGPDGGRIVAKALLEGAKTCAAAGVPSRLRTVICGRNRLENGSADAWAEAFAAHGGLQEVRMAQNGIRQAGFTAIVHGLAKCASLQCVCLSDNLGRDLGEDEDPAEESESENGWHALAQALPGWKELRHLDVSDCGANAPGLRLLINGLRGGVHGKLHTLLLVNNDLEGSSYEELHRLVADHLPGLRKLDLSVNDDLEDESLVALADTLLARGGRLILDEDEEFIVVPSETDELSVPTKDVDELVEMVAAMGVHSS</sequence>
<keyword evidence="1" id="KW-0343">GTPase activation</keyword>
<keyword evidence="2" id="KW-0433">Leucine-rich repeat</keyword>
<dbReference type="GO" id="GO:0031267">
    <property type="term" value="F:small GTPase binding"/>
    <property type="evidence" value="ECO:0007669"/>
    <property type="project" value="TreeGrafter"/>
</dbReference>
<evidence type="ECO:0000313" key="5">
    <source>
        <dbReference type="Proteomes" id="UP000703269"/>
    </source>
</evidence>
<reference evidence="4 5" key="1">
    <citation type="submission" date="2021-08" db="EMBL/GenBank/DDBJ databases">
        <title>Draft Genome Sequence of Phanerochaete sordida strain YK-624.</title>
        <authorList>
            <person name="Mori T."/>
            <person name="Dohra H."/>
            <person name="Suzuki T."/>
            <person name="Kawagishi H."/>
            <person name="Hirai H."/>
        </authorList>
    </citation>
    <scope>NUCLEOTIDE SEQUENCE [LARGE SCALE GENOMIC DNA]</scope>
    <source>
        <strain evidence="4 5">YK-624</strain>
    </source>
</reference>
<proteinExistence type="predicted"/>
<dbReference type="GO" id="GO:0005096">
    <property type="term" value="F:GTPase activator activity"/>
    <property type="evidence" value="ECO:0007669"/>
    <property type="project" value="UniProtKB-KW"/>
</dbReference>
<dbReference type="GO" id="GO:0006913">
    <property type="term" value="P:nucleocytoplasmic transport"/>
    <property type="evidence" value="ECO:0007669"/>
    <property type="project" value="TreeGrafter"/>
</dbReference>
<dbReference type="GO" id="GO:0005634">
    <property type="term" value="C:nucleus"/>
    <property type="evidence" value="ECO:0007669"/>
    <property type="project" value="TreeGrafter"/>
</dbReference>
<dbReference type="SUPFAM" id="SSF52047">
    <property type="entry name" value="RNI-like"/>
    <property type="match status" value="1"/>
</dbReference>
<evidence type="ECO:0000256" key="2">
    <source>
        <dbReference type="ARBA" id="ARBA00022614"/>
    </source>
</evidence>
<keyword evidence="5" id="KW-1185">Reference proteome</keyword>
<dbReference type="OrthoDB" id="184583at2759"/>
<protein>
    <submittedName>
        <fullName evidence="4">Ran GTPase-activating protein</fullName>
    </submittedName>
</protein>
<gene>
    <name evidence="4" type="ORF">PsYK624_024920</name>
</gene>
<dbReference type="InterPro" id="IPR032675">
    <property type="entry name" value="LRR_dom_sf"/>
</dbReference>
<dbReference type="PANTHER" id="PTHR24113">
    <property type="entry name" value="RAN GTPASE-ACTIVATING PROTEIN 1"/>
    <property type="match status" value="1"/>
</dbReference>
<dbReference type="InterPro" id="IPR027038">
    <property type="entry name" value="RanGap"/>
</dbReference>
<organism evidence="4 5">
    <name type="scientific">Phanerochaete sordida</name>
    <dbReference type="NCBI Taxonomy" id="48140"/>
    <lineage>
        <taxon>Eukaryota</taxon>
        <taxon>Fungi</taxon>
        <taxon>Dikarya</taxon>
        <taxon>Basidiomycota</taxon>
        <taxon>Agaricomycotina</taxon>
        <taxon>Agaricomycetes</taxon>
        <taxon>Polyporales</taxon>
        <taxon>Phanerochaetaceae</taxon>
        <taxon>Phanerochaete</taxon>
    </lineage>
</organism>
<evidence type="ECO:0000256" key="3">
    <source>
        <dbReference type="ARBA" id="ARBA00022737"/>
    </source>
</evidence>
<accession>A0A9P3LA51</accession>
<dbReference type="PANTHER" id="PTHR24113:SF12">
    <property type="entry name" value="RAN GTPASE-ACTIVATING PROTEIN 1"/>
    <property type="match status" value="1"/>
</dbReference>
<dbReference type="Pfam" id="PF13516">
    <property type="entry name" value="LRR_6"/>
    <property type="match status" value="2"/>
</dbReference>
<evidence type="ECO:0000256" key="1">
    <source>
        <dbReference type="ARBA" id="ARBA00022468"/>
    </source>
</evidence>
<dbReference type="GO" id="GO:0048471">
    <property type="term" value="C:perinuclear region of cytoplasm"/>
    <property type="evidence" value="ECO:0007669"/>
    <property type="project" value="TreeGrafter"/>
</dbReference>
<evidence type="ECO:0000313" key="4">
    <source>
        <dbReference type="EMBL" id="GJE86412.1"/>
    </source>
</evidence>
<dbReference type="SMART" id="SM00368">
    <property type="entry name" value="LRR_RI"/>
    <property type="match status" value="6"/>
</dbReference>
<dbReference type="Proteomes" id="UP000703269">
    <property type="component" value="Unassembled WGS sequence"/>
</dbReference>